<dbReference type="OrthoDB" id="5823369at2"/>
<evidence type="ECO:0000313" key="3">
    <source>
        <dbReference type="Proteomes" id="UP000003604"/>
    </source>
</evidence>
<dbReference type="EMBL" id="ADAQ01000013">
    <property type="protein sequence ID" value="EEY70763.1"/>
    <property type="molecule type" value="Genomic_DNA"/>
</dbReference>
<keyword evidence="1" id="KW-0732">Signal</keyword>
<protein>
    <recommendedName>
        <fullName evidence="4">RelA/SpoT domain-containing protein</fullName>
    </recommendedName>
</protein>
<feature type="chain" id="PRO_5003009029" description="RelA/SpoT domain-containing protein" evidence="1">
    <location>
        <begin position="20"/>
        <end position="251"/>
    </location>
</feature>
<evidence type="ECO:0000313" key="2">
    <source>
        <dbReference type="EMBL" id="EEY70763.1"/>
    </source>
</evidence>
<evidence type="ECO:0008006" key="4">
    <source>
        <dbReference type="Google" id="ProtNLM"/>
    </source>
</evidence>
<dbReference type="SUPFAM" id="SSF81301">
    <property type="entry name" value="Nucleotidyltransferase"/>
    <property type="match status" value="1"/>
</dbReference>
<gene>
    <name evidence="2" type="ORF">VHA_002620</name>
</gene>
<accession>D0IA45</accession>
<organism evidence="2 3">
    <name type="scientific">Grimontia hollisae CIP 101886</name>
    <dbReference type="NCBI Taxonomy" id="675812"/>
    <lineage>
        <taxon>Bacteria</taxon>
        <taxon>Pseudomonadati</taxon>
        <taxon>Pseudomonadota</taxon>
        <taxon>Gammaproteobacteria</taxon>
        <taxon>Vibrionales</taxon>
        <taxon>Vibrionaceae</taxon>
        <taxon>Grimontia</taxon>
    </lineage>
</organism>
<evidence type="ECO:0000256" key="1">
    <source>
        <dbReference type="SAM" id="SignalP"/>
    </source>
</evidence>
<keyword evidence="3" id="KW-1185">Reference proteome</keyword>
<reference evidence="2 3" key="1">
    <citation type="submission" date="2009-10" db="EMBL/GenBank/DDBJ databases">
        <authorList>
            <consortium name="Los Alamos National Laboratory (LANL)"/>
            <consortium name="National Microbial Pathogen Data Resource (NMPDR)"/>
            <person name="Saunders E.H."/>
            <person name="Munk A.C."/>
            <person name="Tapia R."/>
            <person name="Green L."/>
            <person name="Rogers Y."/>
            <person name="Detter J.C."/>
            <person name="Bruce D."/>
            <person name="Brettin T.S."/>
            <person name="Colwell R.R."/>
            <person name="Huq A."/>
            <person name="Grim C.J."/>
            <person name="Hasan N.A."/>
            <person name="Bartels D."/>
            <person name="Vonstein V."/>
        </authorList>
    </citation>
    <scope>NUCLEOTIDE SEQUENCE [LARGE SCALE GENOMIC DNA]</scope>
    <source>
        <strain evidence="2 3">CIP 101886</strain>
    </source>
</reference>
<dbReference type="InterPro" id="IPR043519">
    <property type="entry name" value="NT_sf"/>
</dbReference>
<feature type="signal peptide" evidence="1">
    <location>
        <begin position="1"/>
        <end position="19"/>
    </location>
</feature>
<comment type="caution">
    <text evidence="2">The sequence shown here is derived from an EMBL/GenBank/DDBJ whole genome shotgun (WGS) entry which is preliminary data.</text>
</comment>
<proteinExistence type="predicted"/>
<dbReference type="eggNOG" id="COG2357">
    <property type="taxonomic scope" value="Bacteria"/>
</dbReference>
<sequence>MFKALIIVPILAIRVPAYADQPDVKPLPEHQRFAYEQTQPHQALAKLLAIPSFRASHVAQPFSDLDALYQAAPDAQQELETLAAKIAQSVNGNVLSAGLKGKARAVEKVTKELGGDASLLTDIVRITVETDSIGSLNKAYEHLAANTQTVEVINRFHFPQPSGYRDLKVLVTLPESKLIAEVQFHLRAISEIKNGPEHYIYEQIQGIERHAASEGRALNDIEVVKIEKLRAESRKMYQLAWAQYQPLGMVV</sequence>
<dbReference type="AlphaFoldDB" id="D0IA45"/>
<dbReference type="Proteomes" id="UP000003604">
    <property type="component" value="Unassembled WGS sequence"/>
</dbReference>
<name>D0IA45_GRIHO</name>